<feature type="region of interest" description="Disordered" evidence="1">
    <location>
        <begin position="299"/>
        <end position="331"/>
    </location>
</feature>
<protein>
    <submittedName>
        <fullName evidence="2">Uncharacterized protein</fullName>
    </submittedName>
</protein>
<gene>
    <name evidence="2" type="ORF">PGO_093330</name>
</gene>
<reference evidence="3" key="1">
    <citation type="submission" date="2017-04" db="EMBL/GenBank/DDBJ databases">
        <title>Plasmodium gonderi genome.</title>
        <authorList>
            <person name="Arisue N."/>
            <person name="Honma H."/>
            <person name="Kawai S."/>
            <person name="Tougan T."/>
            <person name="Tanabe K."/>
            <person name="Horii T."/>
        </authorList>
    </citation>
    <scope>NUCLEOTIDE SEQUENCE [LARGE SCALE GENOMIC DNA]</scope>
    <source>
        <strain evidence="3">ATCC 30045</strain>
    </source>
</reference>
<feature type="compositionally biased region" description="Basic and acidic residues" evidence="1">
    <location>
        <begin position="673"/>
        <end position="684"/>
    </location>
</feature>
<feature type="compositionally biased region" description="Basic and acidic residues" evidence="1">
    <location>
        <begin position="731"/>
        <end position="743"/>
    </location>
</feature>
<dbReference type="AlphaFoldDB" id="A0A1Y1JL41"/>
<dbReference type="OrthoDB" id="5355499at2759"/>
<feature type="compositionally biased region" description="Basic and acidic residues" evidence="1">
    <location>
        <begin position="814"/>
        <end position="867"/>
    </location>
</feature>
<sequence length="1072" mass="124178">MMDYSGDVMDIEGDDLLINHMKYNGKNKSYNVYSLKLKSKSDKSKYYEITNSLTSEIFMKGYLNNNTDLILLSDYLFSMYDNEKKKKYTLINLNDCEPSDFVYFKKNIIFIQKNKFSLFQAKTSGKCNIMLNLKDPPIKVNFCSDQKNMIYVSTKSRLYFLKLLHFKDKTIKVRNTSMSLPAKNRQEEHVYHSYKNESAQMKSEYKEVIHVCSYSYKDATVYKFVKGEIKNKKKCLIKLDINMLNNEYIKGAFFFKIKHASKINNNECEVRPVLASEKSSLHSVKVGDEKEPKVIILPDEEMTNGQNCHDDSSNHNEDISPLEEKPHNFQDNSTDQIMTEEEINNPNCLNSKVCNSDSKIDEKNSIITEDLVSNTCETVEEGTLKLYLLIYSESGKVLIYFIDYLNVSDFKFGLVHVCKSPLAHIILPFKIMHIYNVSDIFLKRVIKQKNIIKKKKEKSHNFNKYMLHIVNKHLYINNNFFMDTIIMNEKSAVVYTIQIHHDFLSVPEKFDKPLLLKVMNSNDKIVAIKDVEDNQMKKNIINKILNESKFSIYSDSDSYIDSDITWNDESSQTDSCDDEKSDCSYYDRVVCHDHLNIDVHPNDSKFKNVDNVQYTMGLHLSDEKTRLIEIVTNEQGMNKSQNRENSNMHNDETLLKEEPTSGSNHHQAQLVKRVEEGDDKTPEKNDEDEVTTSVSKHDGSLSSSTHRKNRVHTSCNSTPSMEECESLQVSRTDDMHGKAHEGEGEADEGEGEAEEGEEEADEGEGEADEGEEEADEGEGEADEGEGEADEGEGEADEEGVETHEEPNNMKTQNKKGDIERKKENKTTDRSKNDSEKMIREQSENTKERDDDRGKRKMKNEKNIQEDENTMHDFLECGNIKKPKVEENVSNEISINKKTIKTAEDCFNDIDSHSDNEWKNPNDENLTTVRDKFIGLSSMLKLNMSLRRYNKLTQLVNIKDKKLIKETIVNIGKKYAIKLLEFLLNSLMRNRFFLNTFFFWIKAICKEYKDTLKGKKYRRLVTKISLIAENNLKNEYIIKHALKKIDFTIDHIGKNKIFDCEEILNYRDGTIMK</sequence>
<dbReference type="OMA" id="TIQIHHD"/>
<feature type="region of interest" description="Disordered" evidence="1">
    <location>
        <begin position="673"/>
        <end position="867"/>
    </location>
</feature>
<dbReference type="Proteomes" id="UP000195521">
    <property type="component" value="Unassembled WGS sequence"/>
</dbReference>
<dbReference type="RefSeq" id="XP_028543722.1">
    <property type="nucleotide sequence ID" value="XM_028687921.1"/>
</dbReference>
<comment type="caution">
    <text evidence="2">The sequence shown here is derived from an EMBL/GenBank/DDBJ whole genome shotgun (WGS) entry which is preliminary data.</text>
</comment>
<accession>A0A1Y1JL41</accession>
<evidence type="ECO:0000313" key="3">
    <source>
        <dbReference type="Proteomes" id="UP000195521"/>
    </source>
</evidence>
<proteinExistence type="predicted"/>
<evidence type="ECO:0000313" key="2">
    <source>
        <dbReference type="EMBL" id="GAW81133.1"/>
    </source>
</evidence>
<feature type="compositionally biased region" description="Basic and acidic residues" evidence="1">
    <location>
        <begin position="308"/>
        <end position="328"/>
    </location>
</feature>
<dbReference type="GeneID" id="39747851"/>
<keyword evidence="3" id="KW-1185">Reference proteome</keyword>
<name>A0A1Y1JL41_PLAGO</name>
<feature type="compositionally biased region" description="Acidic residues" evidence="1">
    <location>
        <begin position="744"/>
        <end position="799"/>
    </location>
</feature>
<organism evidence="2 3">
    <name type="scientific">Plasmodium gonderi</name>
    <dbReference type="NCBI Taxonomy" id="77519"/>
    <lineage>
        <taxon>Eukaryota</taxon>
        <taxon>Sar</taxon>
        <taxon>Alveolata</taxon>
        <taxon>Apicomplexa</taxon>
        <taxon>Aconoidasida</taxon>
        <taxon>Haemosporida</taxon>
        <taxon>Plasmodiidae</taxon>
        <taxon>Plasmodium</taxon>
        <taxon>Plasmodium (Plasmodium)</taxon>
    </lineage>
</organism>
<evidence type="ECO:0000256" key="1">
    <source>
        <dbReference type="SAM" id="MobiDB-lite"/>
    </source>
</evidence>
<dbReference type="EMBL" id="BDQF01000010">
    <property type="protein sequence ID" value="GAW81133.1"/>
    <property type="molecule type" value="Genomic_DNA"/>
</dbReference>